<evidence type="ECO:0000259" key="3">
    <source>
        <dbReference type="Pfam" id="PF06414"/>
    </source>
</evidence>
<evidence type="ECO:0000256" key="1">
    <source>
        <dbReference type="ARBA" id="ARBA00022741"/>
    </source>
</evidence>
<protein>
    <submittedName>
        <fullName evidence="4">Zeta toxin family protein</fullName>
    </submittedName>
</protein>
<evidence type="ECO:0000256" key="2">
    <source>
        <dbReference type="ARBA" id="ARBA00022840"/>
    </source>
</evidence>
<evidence type="ECO:0000313" key="4">
    <source>
        <dbReference type="EMBL" id="EXB05648.1"/>
    </source>
</evidence>
<comment type="caution">
    <text evidence="4">The sequence shown here is derived from an EMBL/GenBank/DDBJ whole genome shotgun (WGS) entry which is preliminary data.</text>
</comment>
<dbReference type="PANTHER" id="PTHR39206">
    <property type="entry name" value="SLL8004 PROTEIN"/>
    <property type="match status" value="1"/>
</dbReference>
<dbReference type="AlphaFoldDB" id="A0A009IPC7"/>
<dbReference type="GO" id="GO:0016301">
    <property type="term" value="F:kinase activity"/>
    <property type="evidence" value="ECO:0007669"/>
    <property type="project" value="InterPro"/>
</dbReference>
<keyword evidence="1" id="KW-0547">Nucleotide-binding</keyword>
<dbReference type="Proteomes" id="UP000020595">
    <property type="component" value="Unassembled WGS sequence"/>
</dbReference>
<dbReference type="EMBL" id="JEWH01000023">
    <property type="protein sequence ID" value="EXB05648.1"/>
    <property type="molecule type" value="Genomic_DNA"/>
</dbReference>
<name>A0A009IPC7_ACIB9</name>
<feature type="domain" description="Zeta toxin" evidence="3">
    <location>
        <begin position="107"/>
        <end position="195"/>
    </location>
</feature>
<evidence type="ECO:0000313" key="5">
    <source>
        <dbReference type="Proteomes" id="UP000020595"/>
    </source>
</evidence>
<dbReference type="InterPro" id="IPR027417">
    <property type="entry name" value="P-loop_NTPase"/>
</dbReference>
<dbReference type="SUPFAM" id="SSF52540">
    <property type="entry name" value="P-loop containing nucleoside triphosphate hydrolases"/>
    <property type="match status" value="1"/>
</dbReference>
<organism evidence="4 5">
    <name type="scientific">Acinetobacter baumannii (strain 1295743)</name>
    <dbReference type="NCBI Taxonomy" id="1310613"/>
    <lineage>
        <taxon>Bacteria</taxon>
        <taxon>Pseudomonadati</taxon>
        <taxon>Pseudomonadota</taxon>
        <taxon>Gammaproteobacteria</taxon>
        <taxon>Moraxellales</taxon>
        <taxon>Moraxellaceae</taxon>
        <taxon>Acinetobacter</taxon>
        <taxon>Acinetobacter calcoaceticus/baumannii complex</taxon>
    </lineage>
</organism>
<sequence length="251" mass="28793">MFAGPNGSGKSTMIHGLDQRLSKLFLNADNLERELKTNPILDLEQFDKRIDATRLVHFLMGLQIKRRENDGQEIITPCLLKTPQIDGNKIDLSGNLIDSYLAARTLDYIRKELLALKVSFTFETVMSHKSKIEFLRDAKALGYRTYLYFVTTEDPDINVDRVRQRVSQGGHPVEEQKIRERYYRTMEMLIDAVEVADRAFLFDNSSDATHQNASYIGEITGGDTLTFNPDFDGELPVWVEKYLLVHLVEND</sequence>
<accession>A0A009IPC7</accession>
<dbReference type="PANTHER" id="PTHR39206:SF1">
    <property type="entry name" value="SLL8004 PROTEIN"/>
    <property type="match status" value="1"/>
</dbReference>
<dbReference type="Gene3D" id="3.40.50.300">
    <property type="entry name" value="P-loop containing nucleotide triphosphate hydrolases"/>
    <property type="match status" value="1"/>
</dbReference>
<keyword evidence="2" id="KW-0067">ATP-binding</keyword>
<dbReference type="GO" id="GO:0005524">
    <property type="term" value="F:ATP binding"/>
    <property type="evidence" value="ECO:0007669"/>
    <property type="project" value="UniProtKB-KW"/>
</dbReference>
<dbReference type="PATRIC" id="fig|1310613.3.peg.2002"/>
<dbReference type="Pfam" id="PF06414">
    <property type="entry name" value="Zeta_toxin"/>
    <property type="match status" value="1"/>
</dbReference>
<dbReference type="InterPro" id="IPR010488">
    <property type="entry name" value="Zeta_toxin_domain"/>
</dbReference>
<proteinExistence type="predicted"/>
<gene>
    <name evidence="4" type="ORF">J512_2086</name>
</gene>
<reference evidence="4 5" key="1">
    <citation type="submission" date="2014-02" db="EMBL/GenBank/DDBJ databases">
        <title>Comparative genomics and transcriptomics to identify genetic mechanisms underlying the emergence of carbapenem resistant Acinetobacter baumannii (CRAb).</title>
        <authorList>
            <person name="Harris A.D."/>
            <person name="Johnson K.J."/>
            <person name="George J."/>
            <person name="Shefchek K."/>
            <person name="Daugherty S.C."/>
            <person name="Parankush S."/>
            <person name="Sadzewicz L."/>
            <person name="Tallon L."/>
            <person name="Sengamalay N."/>
            <person name="Hazen T.H."/>
            <person name="Rasko D.A."/>
        </authorList>
    </citation>
    <scope>NUCLEOTIDE SEQUENCE [LARGE SCALE GENOMIC DNA]</scope>
    <source>
        <strain evidence="4 5">1295743</strain>
    </source>
</reference>